<organism evidence="2 3">
    <name type="scientific">Kiloniella litopenaei</name>
    <dbReference type="NCBI Taxonomy" id="1549748"/>
    <lineage>
        <taxon>Bacteria</taxon>
        <taxon>Pseudomonadati</taxon>
        <taxon>Pseudomonadota</taxon>
        <taxon>Alphaproteobacteria</taxon>
        <taxon>Rhodospirillales</taxon>
        <taxon>Kiloniellaceae</taxon>
        <taxon>Kiloniella</taxon>
    </lineage>
</organism>
<evidence type="ECO:0000256" key="1">
    <source>
        <dbReference type="SAM" id="MobiDB-lite"/>
    </source>
</evidence>
<name>A0A0M2R4V7_9PROT</name>
<proteinExistence type="predicted"/>
<comment type="caution">
    <text evidence="2">The sequence shown here is derived from an EMBL/GenBank/DDBJ whole genome shotgun (WGS) entry which is preliminary data.</text>
</comment>
<evidence type="ECO:0000313" key="2">
    <source>
        <dbReference type="EMBL" id="KKJ76681.1"/>
    </source>
</evidence>
<keyword evidence="3" id="KW-1185">Reference proteome</keyword>
<dbReference type="AlphaFoldDB" id="A0A0M2R4V7"/>
<feature type="region of interest" description="Disordered" evidence="1">
    <location>
        <begin position="64"/>
        <end position="85"/>
    </location>
</feature>
<evidence type="ECO:0000313" key="3">
    <source>
        <dbReference type="Proteomes" id="UP000034491"/>
    </source>
</evidence>
<dbReference type="EMBL" id="LANI01000017">
    <property type="protein sequence ID" value="KKJ76681.1"/>
    <property type="molecule type" value="Genomic_DNA"/>
</dbReference>
<gene>
    <name evidence="2" type="ORF">WH95_11070</name>
</gene>
<protein>
    <submittedName>
        <fullName evidence="2">Uncharacterized protein</fullName>
    </submittedName>
</protein>
<accession>A0A0M2R4V7</accession>
<sequence>MGECPFVLNDFTYIIYNIFLCLVLSMDHSSMTSGNSKAFIVTSVDSLYRSESFRQGYDDYRRGLPFHYPKKGKGPNPGQKSSEQAYETGRQFAAWLGKSFYQSNLICLRTKFSEAIKSNIIIL</sequence>
<dbReference type="Proteomes" id="UP000034491">
    <property type="component" value="Unassembled WGS sequence"/>
</dbReference>
<reference evidence="2 3" key="1">
    <citation type="submission" date="2015-03" db="EMBL/GenBank/DDBJ databases">
        <title>Genome sequence of Kiloniella sp. P1-1, isolated from the gut microflora of Pacific white shrimp, Penaeus vannamei.</title>
        <authorList>
            <person name="Shao Z."/>
            <person name="Wang L."/>
            <person name="Li X."/>
        </authorList>
    </citation>
    <scope>NUCLEOTIDE SEQUENCE [LARGE SCALE GENOMIC DNA]</scope>
    <source>
        <strain evidence="2 3">P1-1</strain>
    </source>
</reference>